<evidence type="ECO:0008006" key="5">
    <source>
        <dbReference type="Google" id="ProtNLM"/>
    </source>
</evidence>
<name>A0A084SST2_9BACT</name>
<reference evidence="3 4" key="1">
    <citation type="submission" date="2014-07" db="EMBL/GenBank/DDBJ databases">
        <title>Draft Genome Sequence of Gephyronic Acid Producer, Cystobacter violaceus Strain Cb vi76.</title>
        <authorList>
            <person name="Stevens D.C."/>
            <person name="Young J."/>
            <person name="Carmichael R."/>
            <person name="Tan J."/>
            <person name="Taylor R.E."/>
        </authorList>
    </citation>
    <scope>NUCLEOTIDE SEQUENCE [LARGE SCALE GENOMIC DNA]</scope>
    <source>
        <strain evidence="3 4">Cb vi76</strain>
    </source>
</reference>
<gene>
    <name evidence="3" type="ORF">Q664_21375</name>
</gene>
<evidence type="ECO:0000313" key="4">
    <source>
        <dbReference type="Proteomes" id="UP000028547"/>
    </source>
</evidence>
<protein>
    <recommendedName>
        <fullName evidence="5">Lipoprotein</fullName>
    </recommendedName>
</protein>
<evidence type="ECO:0000256" key="1">
    <source>
        <dbReference type="SAM" id="MobiDB-lite"/>
    </source>
</evidence>
<proteinExistence type="predicted"/>
<accession>A0A084SST2</accession>
<dbReference type="AlphaFoldDB" id="A0A084SST2"/>
<organism evidence="3 4">
    <name type="scientific">Archangium violaceum Cb vi76</name>
    <dbReference type="NCBI Taxonomy" id="1406225"/>
    <lineage>
        <taxon>Bacteria</taxon>
        <taxon>Pseudomonadati</taxon>
        <taxon>Myxococcota</taxon>
        <taxon>Myxococcia</taxon>
        <taxon>Myxococcales</taxon>
        <taxon>Cystobacterineae</taxon>
        <taxon>Archangiaceae</taxon>
        <taxon>Archangium</taxon>
    </lineage>
</organism>
<dbReference type="EMBL" id="JPMI01000141">
    <property type="protein sequence ID" value="KFA91517.1"/>
    <property type="molecule type" value="Genomic_DNA"/>
</dbReference>
<feature type="chain" id="PRO_5001781909" description="Lipoprotein" evidence="2">
    <location>
        <begin position="22"/>
        <end position="183"/>
    </location>
</feature>
<dbReference type="PROSITE" id="PS51257">
    <property type="entry name" value="PROKAR_LIPOPROTEIN"/>
    <property type="match status" value="1"/>
</dbReference>
<feature type="region of interest" description="Disordered" evidence="1">
    <location>
        <begin position="140"/>
        <end position="183"/>
    </location>
</feature>
<evidence type="ECO:0000313" key="3">
    <source>
        <dbReference type="EMBL" id="KFA91517.1"/>
    </source>
</evidence>
<feature type="signal peptide" evidence="2">
    <location>
        <begin position="1"/>
        <end position="21"/>
    </location>
</feature>
<evidence type="ECO:0000256" key="2">
    <source>
        <dbReference type="SAM" id="SignalP"/>
    </source>
</evidence>
<sequence>MRATSLFLCLAALLASCSWFRLQHPLPIEEDKTIVFPRFHEQSAIKVGAREGPYELDGVALRALVLAARDFLPPPEEEQPCRDKLEAHRYRVIRRGDIVFVQIEDDDEFCGLKYLSLDTGARYAISTDGRILRRIIGAEPEGTEIPDGGMEPDPIAPSPAPPAVADGGSPDAPEDSPDSGTVQ</sequence>
<comment type="caution">
    <text evidence="3">The sequence shown here is derived from an EMBL/GenBank/DDBJ whole genome shotgun (WGS) entry which is preliminary data.</text>
</comment>
<keyword evidence="2" id="KW-0732">Signal</keyword>
<dbReference type="Proteomes" id="UP000028547">
    <property type="component" value="Unassembled WGS sequence"/>
</dbReference>